<evidence type="ECO:0000313" key="1">
    <source>
        <dbReference type="EMBL" id="MBO2459388.1"/>
    </source>
</evidence>
<keyword evidence="2" id="KW-1185">Reference proteome</keyword>
<sequence>MSPLKVTVQDDDNGQITIIAGGIIRTFQTGPREVVTVADEAQELAGDVGDVAAAAAEPDRPGHCDGCGNDDGPSWCPGVAAVAAAEPPRPRRYPCTECGRGLSESRAIKGYNCPEHVDHVLMRARTAHDAFAKMIGLQTDADFDRLTDKQRAAWRAAAAAVIEDISG</sequence>
<accession>A0ABS3RRP1</accession>
<proteinExistence type="predicted"/>
<reference evidence="1 2" key="1">
    <citation type="submission" date="2021-03" db="EMBL/GenBank/DDBJ databases">
        <title>Actinomadura violae sp. nov., isolated from lichen in Thailand.</title>
        <authorList>
            <person name="Kanchanasin P."/>
            <person name="Saeng-In P."/>
            <person name="Phongsopitanun W."/>
            <person name="Yuki M."/>
            <person name="Kudo T."/>
            <person name="Ohkuma M."/>
            <person name="Tanasupawat S."/>
        </authorList>
    </citation>
    <scope>NUCLEOTIDE SEQUENCE [LARGE SCALE GENOMIC DNA]</scope>
    <source>
        <strain evidence="1 2">LCR2-06</strain>
    </source>
</reference>
<name>A0ABS3RRP1_9ACTN</name>
<protein>
    <submittedName>
        <fullName evidence="1">Uncharacterized protein</fullName>
    </submittedName>
</protein>
<dbReference type="Proteomes" id="UP000680206">
    <property type="component" value="Unassembled WGS sequence"/>
</dbReference>
<dbReference type="RefSeq" id="WP_208241983.1">
    <property type="nucleotide sequence ID" value="NZ_JAGEPF010000010.1"/>
</dbReference>
<dbReference type="EMBL" id="JAGEPF010000010">
    <property type="protein sequence ID" value="MBO2459388.1"/>
    <property type="molecule type" value="Genomic_DNA"/>
</dbReference>
<comment type="caution">
    <text evidence="1">The sequence shown here is derived from an EMBL/GenBank/DDBJ whole genome shotgun (WGS) entry which is preliminary data.</text>
</comment>
<evidence type="ECO:0000313" key="2">
    <source>
        <dbReference type="Proteomes" id="UP000680206"/>
    </source>
</evidence>
<organism evidence="1 2">
    <name type="scientific">Actinomadura violacea</name>
    <dbReference type="NCBI Taxonomy" id="2819934"/>
    <lineage>
        <taxon>Bacteria</taxon>
        <taxon>Bacillati</taxon>
        <taxon>Actinomycetota</taxon>
        <taxon>Actinomycetes</taxon>
        <taxon>Streptosporangiales</taxon>
        <taxon>Thermomonosporaceae</taxon>
        <taxon>Actinomadura</taxon>
    </lineage>
</organism>
<gene>
    <name evidence="1" type="ORF">J4709_17560</name>
</gene>